<keyword evidence="4" id="KW-1185">Reference proteome</keyword>
<comment type="caution">
    <text evidence="3">The sequence shown here is derived from an EMBL/GenBank/DDBJ whole genome shotgun (WGS) entry which is preliminary data.</text>
</comment>
<dbReference type="AlphaFoldDB" id="A0A8J2IGS4"/>
<dbReference type="RefSeq" id="XP_043174622.1">
    <property type="nucleotide sequence ID" value="XM_043318687.1"/>
</dbReference>
<gene>
    <name evidence="3" type="ORF">ALTATR162_LOCUS11046</name>
</gene>
<evidence type="ECO:0000313" key="3">
    <source>
        <dbReference type="EMBL" id="CAG5184715.1"/>
    </source>
</evidence>
<dbReference type="PANTHER" id="PTHR35339">
    <property type="entry name" value="LINALOOL DEHYDRATASE_ISOMERASE DOMAIN-CONTAINING PROTEIN"/>
    <property type="match status" value="1"/>
</dbReference>
<evidence type="ECO:0000313" key="4">
    <source>
        <dbReference type="Proteomes" id="UP000676310"/>
    </source>
</evidence>
<dbReference type="PIRSF" id="PIRSF014753">
    <property type="entry name" value="UCP014753"/>
    <property type="match status" value="1"/>
</dbReference>
<dbReference type="EMBL" id="CAJRGZ010000030">
    <property type="protein sequence ID" value="CAG5184715.1"/>
    <property type="molecule type" value="Genomic_DNA"/>
</dbReference>
<accession>A0A8J2IGS4</accession>
<protein>
    <submittedName>
        <fullName evidence="3">Uncharacterized protein</fullName>
    </submittedName>
</protein>
<evidence type="ECO:0000259" key="2">
    <source>
        <dbReference type="Pfam" id="PF20938"/>
    </source>
</evidence>
<name>A0A8J2IGS4_9PLEO</name>
<dbReference type="OrthoDB" id="6132182at2759"/>
<dbReference type="Proteomes" id="UP000676310">
    <property type="component" value="Unassembled WGS sequence"/>
</dbReference>
<sequence length="633" mass="71321">MAPLPGFSDNQFRTHDDIIRAAIALTNPLEQYKSPRHARIKIATCTGAGFSETAAQLEGFARPLWVVADLLRLQQHDNKTISASSEIALESWIIGIRAGTDPRSPEYWGDLSDFDQRMVEMESIAFALLANPTAFSFETDSTTRSNLVAWLRQINGPDMPQSNWLWFRVLVNLALVKTLHVPIDEVKVHIDTSLETLDEFDIGEGWSSDGPWCEQRKQADYYSGSFAIQFAQLLYVRFAPEYDPARTSKYIEQAHQFGTEYWRYFAPDGSAIPFGRSLTYRFAFAAFWAAIALTGLELPAPVHEVGTVKGLLLRHLRWWAKQPHIFNTDGTPNIGFVYPNMYVAENYNSPQSVYWCLKSFLVLGLDDKVAFWQAEELPHPKTLEAATHHDKEISDIKLLWPPRQILCNTQAHTFLLSSGQSTNKGFKAREAKYGKFAYSSSFGFSVPCGPSLEQIAPDSTLAVSLEPEEDDWKVRWNPHDVEAGEFHIEACKDTVPILMSRWKPWNKRNLVIESLLVPPIRRWPGWSLRLHCVKWTSCLLMEETLQIVDGGFAASAQAAGNVSIFEQPCAEFPPGIEDNRTSFGWWKDHESAFVLSESGGSGVVDLTDLCMRNTTVKAFVESNATVVRADPNT</sequence>
<dbReference type="Pfam" id="PF10022">
    <property type="entry name" value="DUF2264"/>
    <property type="match status" value="1"/>
</dbReference>
<organism evidence="3 4">
    <name type="scientific">Alternaria atra</name>
    <dbReference type="NCBI Taxonomy" id="119953"/>
    <lineage>
        <taxon>Eukaryota</taxon>
        <taxon>Fungi</taxon>
        <taxon>Dikarya</taxon>
        <taxon>Ascomycota</taxon>
        <taxon>Pezizomycotina</taxon>
        <taxon>Dothideomycetes</taxon>
        <taxon>Pleosporomycetidae</taxon>
        <taxon>Pleosporales</taxon>
        <taxon>Pleosporineae</taxon>
        <taxon>Pleosporaceae</taxon>
        <taxon>Alternaria</taxon>
        <taxon>Alternaria sect. Ulocladioides</taxon>
    </lineage>
</organism>
<dbReference type="InterPro" id="IPR049349">
    <property type="entry name" value="DUF2264_N"/>
</dbReference>
<reference evidence="3" key="1">
    <citation type="submission" date="2021-05" db="EMBL/GenBank/DDBJ databases">
        <authorList>
            <person name="Stam R."/>
        </authorList>
    </citation>
    <scope>NUCLEOTIDE SEQUENCE</scope>
    <source>
        <strain evidence="3">CS162</strain>
    </source>
</reference>
<dbReference type="InterPro" id="IPR049237">
    <property type="entry name" value="DUF2264_C"/>
</dbReference>
<dbReference type="GeneID" id="67011275"/>
<feature type="domain" description="DUF2264" evidence="2">
    <location>
        <begin position="396"/>
        <end position="629"/>
    </location>
</feature>
<evidence type="ECO:0000259" key="1">
    <source>
        <dbReference type="Pfam" id="PF10022"/>
    </source>
</evidence>
<feature type="domain" description="DUF2264" evidence="1">
    <location>
        <begin position="14"/>
        <end position="378"/>
    </location>
</feature>
<proteinExistence type="predicted"/>
<dbReference type="Pfam" id="PF20938">
    <property type="entry name" value="DUF2264_C"/>
    <property type="match status" value="1"/>
</dbReference>
<dbReference type="InterPro" id="IPR016624">
    <property type="entry name" value="UCP014753"/>
</dbReference>
<dbReference type="PANTHER" id="PTHR35339:SF2">
    <property type="entry name" value="DUF2264 DOMAIN-CONTAINING PROTEIN-RELATED"/>
    <property type="match status" value="1"/>
</dbReference>